<keyword evidence="3" id="KW-1185">Reference proteome</keyword>
<dbReference type="Proteomes" id="UP001363151">
    <property type="component" value="Unassembled WGS sequence"/>
</dbReference>
<protein>
    <recommendedName>
        <fullName evidence="4">PDZ domain-containing protein</fullName>
    </recommendedName>
</protein>
<organism evidence="2 3">
    <name type="scientific">Aureococcus anophagefferens</name>
    <name type="common">Harmful bloom alga</name>
    <dbReference type="NCBI Taxonomy" id="44056"/>
    <lineage>
        <taxon>Eukaryota</taxon>
        <taxon>Sar</taxon>
        <taxon>Stramenopiles</taxon>
        <taxon>Ochrophyta</taxon>
        <taxon>Pelagophyceae</taxon>
        <taxon>Pelagomonadales</taxon>
        <taxon>Pelagomonadaceae</taxon>
        <taxon>Aureococcus</taxon>
    </lineage>
</organism>
<evidence type="ECO:0000256" key="1">
    <source>
        <dbReference type="SAM" id="SignalP"/>
    </source>
</evidence>
<gene>
    <name evidence="2" type="ORF">SO694_00054021</name>
</gene>
<reference evidence="2 3" key="1">
    <citation type="submission" date="2024-03" db="EMBL/GenBank/DDBJ databases">
        <title>Aureococcus anophagefferens CCMP1851 and Kratosvirus quantuckense: Draft genome of a second virus-susceptible host strain in the model system.</title>
        <authorList>
            <person name="Chase E."/>
            <person name="Truchon A.R."/>
            <person name="Schepens W."/>
            <person name="Wilhelm S.W."/>
        </authorList>
    </citation>
    <scope>NUCLEOTIDE SEQUENCE [LARGE SCALE GENOMIC DNA]</scope>
    <source>
        <strain evidence="2 3">CCMP1851</strain>
    </source>
</reference>
<sequence>MVARRAVALCLLVGCVESFLPPRSTRSLQTLALLSRLSPRRVAASDELVDKGAFMAAVDVLMSESAKASGAAPPRPLAEAEAAGEVAYAIGKTTATLPLSEAEGLGLVEATYLVLVSGVTPKLAESGLQVKDTITSVSVEGTDLFESTRAMDMGATAERLTVAIQTAEAKGVAEIGLELNRLVELKFDPSGEL</sequence>
<feature type="chain" id="PRO_5046576229" description="PDZ domain-containing protein" evidence="1">
    <location>
        <begin position="19"/>
        <end position="193"/>
    </location>
</feature>
<proteinExistence type="predicted"/>
<accession>A0ABR1FXJ6</accession>
<keyword evidence="1" id="KW-0732">Signal</keyword>
<name>A0ABR1FXJ6_AURAN</name>
<feature type="signal peptide" evidence="1">
    <location>
        <begin position="1"/>
        <end position="18"/>
    </location>
</feature>
<evidence type="ECO:0008006" key="4">
    <source>
        <dbReference type="Google" id="ProtNLM"/>
    </source>
</evidence>
<evidence type="ECO:0000313" key="3">
    <source>
        <dbReference type="Proteomes" id="UP001363151"/>
    </source>
</evidence>
<dbReference type="EMBL" id="JBBJCI010000207">
    <property type="protein sequence ID" value="KAK7240978.1"/>
    <property type="molecule type" value="Genomic_DNA"/>
</dbReference>
<comment type="caution">
    <text evidence="2">The sequence shown here is derived from an EMBL/GenBank/DDBJ whole genome shotgun (WGS) entry which is preliminary data.</text>
</comment>
<evidence type="ECO:0000313" key="2">
    <source>
        <dbReference type="EMBL" id="KAK7240978.1"/>
    </source>
</evidence>